<name>A0A1I2IV55_9BACT</name>
<evidence type="ECO:0000313" key="10">
    <source>
        <dbReference type="Proteomes" id="UP000199513"/>
    </source>
</evidence>
<protein>
    <submittedName>
        <fullName evidence="9">Starch-binding associating with outer membrane</fullName>
    </submittedName>
</protein>
<proteinExistence type="inferred from homology"/>
<dbReference type="Proteomes" id="UP000199513">
    <property type="component" value="Unassembled WGS sequence"/>
</dbReference>
<dbReference type="Pfam" id="PF14322">
    <property type="entry name" value="SusD-like_3"/>
    <property type="match status" value="1"/>
</dbReference>
<feature type="signal peptide" evidence="6">
    <location>
        <begin position="1"/>
        <end position="19"/>
    </location>
</feature>
<dbReference type="GO" id="GO:0009279">
    <property type="term" value="C:cell outer membrane"/>
    <property type="evidence" value="ECO:0007669"/>
    <property type="project" value="UniProtKB-SubCell"/>
</dbReference>
<dbReference type="InterPro" id="IPR012944">
    <property type="entry name" value="SusD_RagB_dom"/>
</dbReference>
<evidence type="ECO:0000256" key="6">
    <source>
        <dbReference type="SAM" id="SignalP"/>
    </source>
</evidence>
<dbReference type="STRING" id="1003.SAMN04488541_103621"/>
<dbReference type="RefSeq" id="WP_091548740.1">
    <property type="nucleotide sequence ID" value="NZ_FONY01000036.1"/>
</dbReference>
<dbReference type="Gene3D" id="1.25.40.390">
    <property type="match status" value="1"/>
</dbReference>
<organism evidence="9 10">
    <name type="scientific">Thermoflexibacter ruber</name>
    <dbReference type="NCBI Taxonomy" id="1003"/>
    <lineage>
        <taxon>Bacteria</taxon>
        <taxon>Pseudomonadati</taxon>
        <taxon>Bacteroidota</taxon>
        <taxon>Cytophagia</taxon>
        <taxon>Cytophagales</taxon>
        <taxon>Thermoflexibacteraceae</taxon>
        <taxon>Thermoflexibacter</taxon>
    </lineage>
</organism>
<comment type="similarity">
    <text evidence="2">Belongs to the SusD family.</text>
</comment>
<reference evidence="9 10" key="1">
    <citation type="submission" date="2016-10" db="EMBL/GenBank/DDBJ databases">
        <authorList>
            <person name="de Groot N.N."/>
        </authorList>
    </citation>
    <scope>NUCLEOTIDE SEQUENCE [LARGE SCALE GENOMIC DNA]</scope>
    <source>
        <strain>GEY</strain>
        <strain evidence="10">DSM 9560</strain>
    </source>
</reference>
<evidence type="ECO:0000259" key="8">
    <source>
        <dbReference type="Pfam" id="PF14322"/>
    </source>
</evidence>
<sequence>MKKTLYTLLIASILLTTNACTKLNETILDETSATGLTERQIADGIIAPVYALLPNIFLHTNYFALQEISTDEAILPYRGGTDWGDNGIYIAMHTHTYTSTDPNIRNTWNLILQSISRAVTAIDVLKTSKDEQSKVYLAEAKAMKAYYNLLLLDMFGLSFVKENLGETSKIIRGEEAVNYIKNELLAAEGDLLTNVGPGRMTKGAVWGLLARLHLNAAVYRNVYGNSFDFKTEDMDKVIEYCDKIINSGQYQLSRDYFAIFNSDNHDNKELIFAVDQRAELNGHNRMAYFSLSGDQFPLPAFPAANGTDGPGITPDYYRTWVNAYAPQDPTVDPRFYRQNLSIYSNPADSCVSEANFNMNRGILRGQQYGLIRRNGVFVRCGNGSFKVGRLFHDTRNRPTLPVDFTEQIDFTVAGSNYNTGYRVLKYEFSRKSSSGRNLGDADIIILRLADIYLMRAEAKLRKSNDAAGALTDVNTLRASRSLTTPPPPLNTMSLELLYRERGFELYWEMVRRTDMIRFGKYEDRWTEKTNSDKNKRIFPIPQTAIDGASNIPNYLVQNPGY</sequence>
<dbReference type="InterPro" id="IPR011990">
    <property type="entry name" value="TPR-like_helical_dom_sf"/>
</dbReference>
<feature type="domain" description="SusD-like N-terminal" evidence="8">
    <location>
        <begin position="91"/>
        <end position="214"/>
    </location>
</feature>
<evidence type="ECO:0000256" key="3">
    <source>
        <dbReference type="ARBA" id="ARBA00022729"/>
    </source>
</evidence>
<keyword evidence="10" id="KW-1185">Reference proteome</keyword>
<dbReference type="AlphaFoldDB" id="A0A1I2IV55"/>
<dbReference type="SUPFAM" id="SSF48452">
    <property type="entry name" value="TPR-like"/>
    <property type="match status" value="1"/>
</dbReference>
<keyword evidence="4" id="KW-0472">Membrane</keyword>
<evidence type="ECO:0000256" key="5">
    <source>
        <dbReference type="ARBA" id="ARBA00023237"/>
    </source>
</evidence>
<dbReference type="OrthoDB" id="9783641at2"/>
<feature type="chain" id="PRO_5011560749" evidence="6">
    <location>
        <begin position="20"/>
        <end position="561"/>
    </location>
</feature>
<keyword evidence="3 6" id="KW-0732">Signal</keyword>
<keyword evidence="5" id="KW-0998">Cell outer membrane</keyword>
<accession>A0A1I2IV55</accession>
<evidence type="ECO:0000256" key="2">
    <source>
        <dbReference type="ARBA" id="ARBA00006275"/>
    </source>
</evidence>
<evidence type="ECO:0000313" key="9">
    <source>
        <dbReference type="EMBL" id="SFF45548.1"/>
    </source>
</evidence>
<dbReference type="InterPro" id="IPR033985">
    <property type="entry name" value="SusD-like_N"/>
</dbReference>
<dbReference type="Pfam" id="PF07980">
    <property type="entry name" value="SusD_RagB"/>
    <property type="match status" value="1"/>
</dbReference>
<evidence type="ECO:0000256" key="1">
    <source>
        <dbReference type="ARBA" id="ARBA00004442"/>
    </source>
</evidence>
<evidence type="ECO:0000259" key="7">
    <source>
        <dbReference type="Pfam" id="PF07980"/>
    </source>
</evidence>
<evidence type="ECO:0000256" key="4">
    <source>
        <dbReference type="ARBA" id="ARBA00023136"/>
    </source>
</evidence>
<comment type="subcellular location">
    <subcellularLocation>
        <location evidence="1">Cell outer membrane</location>
    </subcellularLocation>
</comment>
<gene>
    <name evidence="9" type="ORF">SAMN04488541_103621</name>
</gene>
<feature type="domain" description="RagB/SusD" evidence="7">
    <location>
        <begin position="414"/>
        <end position="561"/>
    </location>
</feature>
<dbReference type="EMBL" id="FONY01000036">
    <property type="protein sequence ID" value="SFF45548.1"/>
    <property type="molecule type" value="Genomic_DNA"/>
</dbReference>